<gene>
    <name evidence="7" type="ORF">NE237_007417</name>
</gene>
<evidence type="ECO:0000259" key="6">
    <source>
        <dbReference type="PROSITE" id="PS50600"/>
    </source>
</evidence>
<dbReference type="GO" id="GO:0008234">
    <property type="term" value="F:cysteine-type peptidase activity"/>
    <property type="evidence" value="ECO:0007669"/>
    <property type="project" value="UniProtKB-KW"/>
</dbReference>
<feature type="compositionally biased region" description="Basic and acidic residues" evidence="5">
    <location>
        <begin position="10"/>
        <end position="26"/>
    </location>
</feature>
<evidence type="ECO:0000313" key="8">
    <source>
        <dbReference type="Proteomes" id="UP001141806"/>
    </source>
</evidence>
<keyword evidence="3" id="KW-0378">Hydrolase</keyword>
<keyword evidence="4" id="KW-0788">Thiol protease</keyword>
<evidence type="ECO:0000256" key="4">
    <source>
        <dbReference type="ARBA" id="ARBA00022807"/>
    </source>
</evidence>
<dbReference type="PANTHER" id="PTHR46915:SF6">
    <property type="entry name" value="CYSTEINE PROTEINASES SUPERFAMILY PROTEIN"/>
    <property type="match status" value="1"/>
</dbReference>
<evidence type="ECO:0000256" key="2">
    <source>
        <dbReference type="ARBA" id="ARBA00022670"/>
    </source>
</evidence>
<accession>A0A9Q0KP87</accession>
<evidence type="ECO:0000256" key="5">
    <source>
        <dbReference type="SAM" id="MobiDB-lite"/>
    </source>
</evidence>
<evidence type="ECO:0000313" key="7">
    <source>
        <dbReference type="EMBL" id="KAJ4974243.1"/>
    </source>
</evidence>
<dbReference type="EMBL" id="JAMYWD010000004">
    <property type="protein sequence ID" value="KAJ4974243.1"/>
    <property type="molecule type" value="Genomic_DNA"/>
</dbReference>
<sequence length="334" mass="39361">MKKRNPNTGEEVRVEMGKKKAKKSDYSDEQALAQRQNNVPFRCEFCQEQFSCWGERALHLFRSHHPVLATQAYEDQNSNSFSCWQQPAACNPALPEITTMQAAQETGTSELTTSQCGAIHENTVGKKKQRLDSDVFECYLENLWKGFSEDKKSSFTYLDCLWFSLYKKRSTKTKVLTWIKKKHIFSRKYVFVPIVCWHHWSLLILCHLGENMESKKRTPCMLLLDSLEMTNPKRLEPDIRKFLLDIYRAEERPEREDLILKIPLLVPKVPQQRNGEDCGIFVLYFINLFVEDAPDNFSICEGYPYFMKDNWFGSEHFENFCKDVRSSCWRKRLR</sequence>
<dbReference type="InterPro" id="IPR003653">
    <property type="entry name" value="Peptidase_C48_C"/>
</dbReference>
<proteinExistence type="inferred from homology"/>
<dbReference type="InterPro" id="IPR038765">
    <property type="entry name" value="Papain-like_cys_pep_sf"/>
</dbReference>
<name>A0A9Q0KP87_9MAGN</name>
<dbReference type="Gene3D" id="3.30.310.130">
    <property type="entry name" value="Ubiquitin-related"/>
    <property type="match status" value="1"/>
</dbReference>
<dbReference type="GO" id="GO:0006508">
    <property type="term" value="P:proteolysis"/>
    <property type="evidence" value="ECO:0007669"/>
    <property type="project" value="UniProtKB-KW"/>
</dbReference>
<dbReference type="PROSITE" id="PS50600">
    <property type="entry name" value="ULP_PROTEASE"/>
    <property type="match status" value="1"/>
</dbReference>
<dbReference type="OrthoDB" id="1939479at2759"/>
<evidence type="ECO:0000256" key="1">
    <source>
        <dbReference type="ARBA" id="ARBA00005234"/>
    </source>
</evidence>
<protein>
    <recommendedName>
        <fullName evidence="6">Ubiquitin-like protease family profile domain-containing protein</fullName>
    </recommendedName>
</protein>
<dbReference type="SUPFAM" id="SSF54001">
    <property type="entry name" value="Cysteine proteinases"/>
    <property type="match status" value="1"/>
</dbReference>
<keyword evidence="2" id="KW-0645">Protease</keyword>
<dbReference type="Pfam" id="PF02902">
    <property type="entry name" value="Peptidase_C48"/>
    <property type="match status" value="1"/>
</dbReference>
<feature type="region of interest" description="Disordered" evidence="5">
    <location>
        <begin position="1"/>
        <end position="31"/>
    </location>
</feature>
<dbReference type="AlphaFoldDB" id="A0A9Q0KP87"/>
<reference evidence="7" key="1">
    <citation type="journal article" date="2023" name="Plant J.">
        <title>The genome of the king protea, Protea cynaroides.</title>
        <authorList>
            <person name="Chang J."/>
            <person name="Duong T.A."/>
            <person name="Schoeman C."/>
            <person name="Ma X."/>
            <person name="Roodt D."/>
            <person name="Barker N."/>
            <person name="Li Z."/>
            <person name="Van de Peer Y."/>
            <person name="Mizrachi E."/>
        </authorList>
    </citation>
    <scope>NUCLEOTIDE SEQUENCE</scope>
    <source>
        <tissue evidence="7">Young leaves</tissue>
    </source>
</reference>
<dbReference type="GO" id="GO:0016926">
    <property type="term" value="P:protein desumoylation"/>
    <property type="evidence" value="ECO:0007669"/>
    <property type="project" value="UniProtKB-ARBA"/>
</dbReference>
<dbReference type="Gene3D" id="1.10.418.20">
    <property type="match status" value="1"/>
</dbReference>
<feature type="domain" description="Ubiquitin-like protease family profile" evidence="6">
    <location>
        <begin position="109"/>
        <end position="289"/>
    </location>
</feature>
<evidence type="ECO:0000256" key="3">
    <source>
        <dbReference type="ARBA" id="ARBA00022801"/>
    </source>
</evidence>
<dbReference type="PANTHER" id="PTHR46915">
    <property type="entry name" value="UBIQUITIN-LIKE PROTEASE 4-RELATED"/>
    <property type="match status" value="1"/>
</dbReference>
<comment type="caution">
    <text evidence="7">The sequence shown here is derived from an EMBL/GenBank/DDBJ whole genome shotgun (WGS) entry which is preliminary data.</text>
</comment>
<keyword evidence="8" id="KW-1185">Reference proteome</keyword>
<organism evidence="7 8">
    <name type="scientific">Protea cynaroides</name>
    <dbReference type="NCBI Taxonomy" id="273540"/>
    <lineage>
        <taxon>Eukaryota</taxon>
        <taxon>Viridiplantae</taxon>
        <taxon>Streptophyta</taxon>
        <taxon>Embryophyta</taxon>
        <taxon>Tracheophyta</taxon>
        <taxon>Spermatophyta</taxon>
        <taxon>Magnoliopsida</taxon>
        <taxon>Proteales</taxon>
        <taxon>Proteaceae</taxon>
        <taxon>Protea</taxon>
    </lineage>
</organism>
<comment type="similarity">
    <text evidence="1">Belongs to the peptidase C48 family.</text>
</comment>
<dbReference type="Proteomes" id="UP001141806">
    <property type="component" value="Unassembled WGS sequence"/>
</dbReference>